<reference evidence="1" key="1">
    <citation type="submission" date="2021-03" db="EMBL/GenBank/DDBJ databases">
        <authorList>
            <person name="Bekaert M."/>
        </authorList>
    </citation>
    <scope>NUCLEOTIDE SEQUENCE</scope>
</reference>
<evidence type="ECO:0000313" key="2">
    <source>
        <dbReference type="Proteomes" id="UP000683360"/>
    </source>
</evidence>
<dbReference type="Proteomes" id="UP000683360">
    <property type="component" value="Unassembled WGS sequence"/>
</dbReference>
<protein>
    <submittedName>
        <fullName evidence="1">Uncharacterized protein</fullName>
    </submittedName>
</protein>
<dbReference type="AlphaFoldDB" id="A0A8S3TFA6"/>
<proteinExistence type="predicted"/>
<accession>A0A8S3TFA6</accession>
<name>A0A8S3TFA6_MYTED</name>
<organism evidence="1 2">
    <name type="scientific">Mytilus edulis</name>
    <name type="common">Blue mussel</name>
    <dbReference type="NCBI Taxonomy" id="6550"/>
    <lineage>
        <taxon>Eukaryota</taxon>
        <taxon>Metazoa</taxon>
        <taxon>Spiralia</taxon>
        <taxon>Lophotrochozoa</taxon>
        <taxon>Mollusca</taxon>
        <taxon>Bivalvia</taxon>
        <taxon>Autobranchia</taxon>
        <taxon>Pteriomorphia</taxon>
        <taxon>Mytilida</taxon>
        <taxon>Mytiloidea</taxon>
        <taxon>Mytilidae</taxon>
        <taxon>Mytilinae</taxon>
        <taxon>Mytilus</taxon>
    </lineage>
</organism>
<comment type="caution">
    <text evidence="1">The sequence shown here is derived from an EMBL/GenBank/DDBJ whole genome shotgun (WGS) entry which is preliminary data.</text>
</comment>
<evidence type="ECO:0000313" key="1">
    <source>
        <dbReference type="EMBL" id="CAG2229731.1"/>
    </source>
</evidence>
<dbReference type="EMBL" id="CAJPWZ010002037">
    <property type="protein sequence ID" value="CAG2229731.1"/>
    <property type="molecule type" value="Genomic_DNA"/>
</dbReference>
<gene>
    <name evidence="1" type="ORF">MEDL_42618</name>
</gene>
<sequence length="361" mass="40748">MFCPQPCNKSIIHHCSGILDVVGILGNKSIIHQVGGMLKAEYWISQVPMFCPQPCNKSIIHHCRKRNTGCSRTGSGILVYNTSGKRNTGCSQESGILDVAQVPMFCPQPCNKSIIHHCRVGMDASGYPVFYPQPCNKSIIHHFVEEAGYWMTRVPMFYPQPCNKSIMHHCRKWNAGCGQVPMFCHNLIESGILDVVRYQCSVHNLVISLYIIVGKRNTGCSQVPMFCPQPCNKSEYWIARYQCSHPQPYNEVYSPSHCRKLECWMPSQVRGILDVARYQCSVHNLVISLKYIIVGKRNTGCSQVPMFCPQPCNKSIIHHCRKGILDVARKRNTGCSQVPMFCPQTCNKSIHIIVGKRNTDV</sequence>
<keyword evidence="2" id="KW-1185">Reference proteome</keyword>